<keyword evidence="4" id="KW-0732">Signal</keyword>
<dbReference type="Gene3D" id="2.170.130.10">
    <property type="entry name" value="TonB-dependent receptor, plug domain"/>
    <property type="match status" value="1"/>
</dbReference>
<feature type="domain" description="TonB-dependent receptor plug" evidence="5">
    <location>
        <begin position="59"/>
        <end position="162"/>
    </location>
</feature>
<dbReference type="PANTHER" id="PTHR40980:SF3">
    <property type="entry name" value="TONB-DEPENDENT RECEPTOR-LIKE BETA-BARREL DOMAIN-CONTAINING PROTEIN"/>
    <property type="match status" value="1"/>
</dbReference>
<dbReference type="AlphaFoldDB" id="A0A266Q9H8"/>
<organism evidence="6 7">
    <name type="scientific">Cellvibrio mixtus</name>
    <dbReference type="NCBI Taxonomy" id="39650"/>
    <lineage>
        <taxon>Bacteria</taxon>
        <taxon>Pseudomonadati</taxon>
        <taxon>Pseudomonadota</taxon>
        <taxon>Gammaproteobacteria</taxon>
        <taxon>Cellvibrionales</taxon>
        <taxon>Cellvibrionaceae</taxon>
        <taxon>Cellvibrio</taxon>
    </lineage>
</organism>
<comment type="subcellular location">
    <subcellularLocation>
        <location evidence="1">Cell outer membrane</location>
    </subcellularLocation>
</comment>
<accession>A0A266Q9H8</accession>
<evidence type="ECO:0000256" key="4">
    <source>
        <dbReference type="SAM" id="SignalP"/>
    </source>
</evidence>
<keyword evidence="3" id="KW-0998">Cell outer membrane</keyword>
<gene>
    <name evidence="6" type="ORF">CBP51_05800</name>
</gene>
<keyword evidence="2" id="KW-0472">Membrane</keyword>
<keyword evidence="7" id="KW-1185">Reference proteome</keyword>
<dbReference type="InterPro" id="IPR037066">
    <property type="entry name" value="Plug_dom_sf"/>
</dbReference>
<evidence type="ECO:0000259" key="5">
    <source>
        <dbReference type="Pfam" id="PF07715"/>
    </source>
</evidence>
<feature type="chain" id="PRO_5012831282" evidence="4">
    <location>
        <begin position="29"/>
        <end position="965"/>
    </location>
</feature>
<evidence type="ECO:0000256" key="1">
    <source>
        <dbReference type="ARBA" id="ARBA00004442"/>
    </source>
</evidence>
<dbReference type="Gene3D" id="2.40.170.20">
    <property type="entry name" value="TonB-dependent receptor, beta-barrel domain"/>
    <property type="match status" value="1"/>
</dbReference>
<evidence type="ECO:0000256" key="2">
    <source>
        <dbReference type="ARBA" id="ARBA00023136"/>
    </source>
</evidence>
<dbReference type="GO" id="GO:0009279">
    <property type="term" value="C:cell outer membrane"/>
    <property type="evidence" value="ECO:0007669"/>
    <property type="project" value="UniProtKB-SubCell"/>
</dbReference>
<keyword evidence="6" id="KW-0675">Receptor</keyword>
<comment type="caution">
    <text evidence="6">The sequence shown here is derived from an EMBL/GenBank/DDBJ whole genome shotgun (WGS) entry which is preliminary data.</text>
</comment>
<dbReference type="Pfam" id="PF07715">
    <property type="entry name" value="Plug"/>
    <property type="match status" value="1"/>
</dbReference>
<dbReference type="Proteomes" id="UP000216101">
    <property type="component" value="Unassembled WGS sequence"/>
</dbReference>
<dbReference type="InterPro" id="IPR012910">
    <property type="entry name" value="Plug_dom"/>
</dbReference>
<feature type="signal peptide" evidence="4">
    <location>
        <begin position="1"/>
        <end position="28"/>
    </location>
</feature>
<evidence type="ECO:0000256" key="3">
    <source>
        <dbReference type="ARBA" id="ARBA00023237"/>
    </source>
</evidence>
<dbReference type="EMBL" id="NHNI01000001">
    <property type="protein sequence ID" value="OZY86534.1"/>
    <property type="molecule type" value="Genomic_DNA"/>
</dbReference>
<dbReference type="InterPro" id="IPR010104">
    <property type="entry name" value="TonB_rcpt_bac"/>
</dbReference>
<dbReference type="RefSeq" id="WP_094984176.1">
    <property type="nucleotide sequence ID" value="NZ_NHNI01000001.1"/>
</dbReference>
<evidence type="ECO:0000313" key="7">
    <source>
        <dbReference type="Proteomes" id="UP000216101"/>
    </source>
</evidence>
<dbReference type="SUPFAM" id="SSF56935">
    <property type="entry name" value="Porins"/>
    <property type="match status" value="1"/>
</dbReference>
<dbReference type="PANTHER" id="PTHR40980">
    <property type="entry name" value="PLUG DOMAIN-CONTAINING PROTEIN"/>
    <property type="match status" value="1"/>
</dbReference>
<name>A0A266Q9H8_9GAMM</name>
<reference evidence="7" key="1">
    <citation type="submission" date="2017-05" db="EMBL/GenBank/DDBJ databases">
        <authorList>
            <person name="Barney B.M."/>
        </authorList>
    </citation>
    <scope>NUCLEOTIDE SEQUENCE [LARGE SCALE GENOMIC DNA]</scope>
    <source>
        <strain evidence="7">PSBB022</strain>
    </source>
</reference>
<sequence length="965" mass="104117">MKHSTLFKPALLSLAVAAATAGSGTVLAQESKAQDNSNVEEVMVTGIRASLMRAQSMKMENTSISEALAAEDIGKLPDSSIAESLARLPGLAGERRGGRVSGISVRGFKEDFVGTTLNGRELLGIGDNRGAEYDLYPSEIMSGAVIYKSAEAKLTTTGIGGTVDLRTARPLDVSPTVTINGSYELNSQGSDNPEFDDNGSRYAIGFSQKFADDTIGLAMAYASTESPTNQRKYGVWGYSEDEDSGRFAPTGLDIMAISSVLERDTVSAIFQYRPNEDLDIVIDALDIDYKDYGVIRGFIEPFSIGTITPGSGTFDATGTQVNANPVLRTDPKEILGDLQTVGLNLKYKLNDVWSIHLDVADSESSKTDTRGESYAGLGRSGSLTNSQLGSRDFVMSQGGVFFTGISGMDFSDFDAIKLTGPQGWGGSLAAEADVFASNVQKAAGGGVYTYENAQDGFLNSGRFDETLTTAKFEVAATLDTNFLTGVTLGAYYSDREKSKVNDGFFATSPTYPYGNGTGVVDEVIPEKYRLGLADLTWAGLGMVVAYDGYAPYKDGYYYQTSAATLEPDRLGDTYIINEKVTTFYVQGDFNTEVNGFNVFGNAGLQVVDTDQSSSGYIGLVDETFSVDPNRTAEGGASYTKVLPSLNLSVEVAESQFVRFGASKTISRARIDQMKASGFVKYDQNIDILLSEDYTAETPWSKFQGAPTLRPFESNNLDLAYEKYFAEDGYVSVSYFYKDLVNWTREGQTVIDFTNDATNGGANYYIPAFHDKTVQTDGTYGPNDVFLTAGTVVAPAQFQGYSSSFEDGLKGKVDGWELTANVPLNLVSDMLDGFGFAASGSFIDAKLDDGSAIPGQSDEVYSLTVYYAVNGFEVRVAGTDRSDFLTYQRGGSNKIENANRKGVQLIDAQISYDFSESSITYLNGLRVSLQGTNLTDEDEEDVGEDGIVSARREFGPTYMVNVNYSF</sequence>
<protein>
    <submittedName>
        <fullName evidence="6">TonB-dependent receptor</fullName>
    </submittedName>
</protein>
<evidence type="ECO:0000313" key="6">
    <source>
        <dbReference type="EMBL" id="OZY86534.1"/>
    </source>
</evidence>
<proteinExistence type="predicted"/>
<dbReference type="NCBIfam" id="TIGR01782">
    <property type="entry name" value="TonB-Xanth-Caul"/>
    <property type="match status" value="1"/>
</dbReference>
<dbReference type="InterPro" id="IPR036942">
    <property type="entry name" value="Beta-barrel_TonB_sf"/>
</dbReference>